<reference evidence="5" key="1">
    <citation type="submission" date="2016-03" db="EMBL/GenBank/DDBJ databases">
        <title>Draft genome sequence of Paenibacillus glacialis DSM 22343.</title>
        <authorList>
            <person name="Shin S.-K."/>
            <person name="Yi H."/>
        </authorList>
    </citation>
    <scope>NUCLEOTIDE SEQUENCE [LARGE SCALE GENOMIC DNA]</scope>
    <source>
        <strain evidence="5">CCUG 60099</strain>
    </source>
</reference>
<accession>A0ABX2XPH2</accession>
<keyword evidence="5" id="KW-1185">Reference proteome</keyword>
<dbReference type="Pfam" id="PF02525">
    <property type="entry name" value="Flavodoxin_2"/>
    <property type="match status" value="1"/>
</dbReference>
<evidence type="ECO:0000256" key="1">
    <source>
        <dbReference type="ARBA" id="ARBA00006252"/>
    </source>
</evidence>
<evidence type="ECO:0000259" key="3">
    <source>
        <dbReference type="Pfam" id="PF02525"/>
    </source>
</evidence>
<dbReference type="InterPro" id="IPR051545">
    <property type="entry name" value="NAD(P)H_dehydrogenase_qn"/>
</dbReference>
<dbReference type="InterPro" id="IPR029039">
    <property type="entry name" value="Flavoprotein-like_sf"/>
</dbReference>
<dbReference type="SUPFAM" id="SSF52218">
    <property type="entry name" value="Flavoproteins"/>
    <property type="match status" value="1"/>
</dbReference>
<dbReference type="RefSeq" id="WP_065448340.1">
    <property type="nucleotide sequence ID" value="NZ_LVEN01000006.1"/>
</dbReference>
<keyword evidence="2" id="KW-0560">Oxidoreductase</keyword>
<sequence>MKNLIVYAHPNSGSLNHFFKQTVLESLQESGEEIAVRDLNEINFNPVLSLDDMNGQRMGTVADDVKTEQDFITWADRIIFIYPIWWTGMPAIMKGYIDRVFSYGFAYRYDQGVQKGLLTGKKTIIINSHGKSNAEYEAMGMDKALILTSDTGIFTYSGLEIQQHFYFDKADRASADNISDWESQIQTIFKFIGKESVLDKKMI</sequence>
<gene>
    <name evidence="4" type="ORF">FLP_04495</name>
</gene>
<comment type="similarity">
    <text evidence="1">Belongs to the NAD(P)H dehydrogenase (quinone) family.</text>
</comment>
<evidence type="ECO:0000256" key="2">
    <source>
        <dbReference type="ARBA" id="ARBA00023002"/>
    </source>
</evidence>
<dbReference type="PANTHER" id="PTHR10204">
    <property type="entry name" value="NAD P H OXIDOREDUCTASE-RELATED"/>
    <property type="match status" value="1"/>
</dbReference>
<protein>
    <submittedName>
        <fullName evidence="4">NAD(P)H dehydrogenase</fullName>
    </submittedName>
</protein>
<dbReference type="EMBL" id="LVEN01000006">
    <property type="protein sequence ID" value="OCB76958.1"/>
    <property type="molecule type" value="Genomic_DNA"/>
</dbReference>
<comment type="caution">
    <text evidence="4">The sequence shown here is derived from an EMBL/GenBank/DDBJ whole genome shotgun (WGS) entry which is preliminary data.</text>
</comment>
<feature type="domain" description="Flavodoxin-like fold" evidence="3">
    <location>
        <begin position="1"/>
        <end position="181"/>
    </location>
</feature>
<proteinExistence type="inferred from homology"/>
<dbReference type="InterPro" id="IPR003680">
    <property type="entry name" value="Flavodoxin_fold"/>
</dbReference>
<name>A0ABX2XPH2_9FLAO</name>
<dbReference type="Proteomes" id="UP000093343">
    <property type="component" value="Unassembled WGS sequence"/>
</dbReference>
<evidence type="ECO:0000313" key="4">
    <source>
        <dbReference type="EMBL" id="OCB76958.1"/>
    </source>
</evidence>
<organism evidence="4 5">
    <name type="scientific">Flavobacterium piscis</name>
    <dbReference type="NCBI Taxonomy" id="1114874"/>
    <lineage>
        <taxon>Bacteria</taxon>
        <taxon>Pseudomonadati</taxon>
        <taxon>Bacteroidota</taxon>
        <taxon>Flavobacteriia</taxon>
        <taxon>Flavobacteriales</taxon>
        <taxon>Flavobacteriaceae</taxon>
        <taxon>Flavobacterium</taxon>
    </lineage>
</organism>
<evidence type="ECO:0000313" key="5">
    <source>
        <dbReference type="Proteomes" id="UP000093343"/>
    </source>
</evidence>
<dbReference type="Gene3D" id="3.40.50.360">
    <property type="match status" value="1"/>
</dbReference>
<dbReference type="PANTHER" id="PTHR10204:SF34">
    <property type="entry name" value="NAD(P)H DEHYDROGENASE [QUINONE] 1 ISOFORM 1"/>
    <property type="match status" value="1"/>
</dbReference>